<dbReference type="PROSITE" id="PS50404">
    <property type="entry name" value="GST_NTER"/>
    <property type="match status" value="1"/>
</dbReference>
<dbReference type="SFLD" id="SFLDG01154">
    <property type="entry name" value="Main.5:_Phi-like"/>
    <property type="match status" value="1"/>
</dbReference>
<dbReference type="Pfam" id="PF02798">
    <property type="entry name" value="GST_N"/>
    <property type="match status" value="1"/>
</dbReference>
<dbReference type="FunFam" id="3.40.30.10:FF:000016">
    <property type="entry name" value="Glutathione S-transferase F2"/>
    <property type="match status" value="1"/>
</dbReference>
<evidence type="ECO:0000256" key="4">
    <source>
        <dbReference type="RuleBase" id="RU003494"/>
    </source>
</evidence>
<name>A0AA38YAI1_9EURO</name>
<evidence type="ECO:0000256" key="2">
    <source>
        <dbReference type="ARBA" id="ARBA00022679"/>
    </source>
</evidence>
<evidence type="ECO:0000256" key="1">
    <source>
        <dbReference type="ARBA" id="ARBA00012452"/>
    </source>
</evidence>
<dbReference type="InterPro" id="IPR004046">
    <property type="entry name" value="GST_C"/>
</dbReference>
<keyword evidence="8" id="KW-1185">Reference proteome</keyword>
<keyword evidence="2" id="KW-0808">Transferase</keyword>
<dbReference type="SUPFAM" id="SSF52833">
    <property type="entry name" value="Thioredoxin-like"/>
    <property type="match status" value="1"/>
</dbReference>
<dbReference type="EC" id="2.5.1.18" evidence="1"/>
<dbReference type="GO" id="GO:0005737">
    <property type="term" value="C:cytoplasm"/>
    <property type="evidence" value="ECO:0007669"/>
    <property type="project" value="TreeGrafter"/>
</dbReference>
<evidence type="ECO:0000313" key="8">
    <source>
        <dbReference type="Proteomes" id="UP001172681"/>
    </source>
</evidence>
<dbReference type="AlphaFoldDB" id="A0AA38YAI1"/>
<dbReference type="InterPro" id="IPR010987">
    <property type="entry name" value="Glutathione-S-Trfase_C-like"/>
</dbReference>
<dbReference type="GO" id="GO:0006749">
    <property type="term" value="P:glutathione metabolic process"/>
    <property type="evidence" value="ECO:0007669"/>
    <property type="project" value="TreeGrafter"/>
</dbReference>
<dbReference type="SFLD" id="SFLDS00019">
    <property type="entry name" value="Glutathione_Transferase_(cytos"/>
    <property type="match status" value="1"/>
</dbReference>
<dbReference type="PANTHER" id="PTHR43900:SF3">
    <property type="entry name" value="GLUTATHIONE S-TRANSFERASE RHO"/>
    <property type="match status" value="1"/>
</dbReference>
<dbReference type="GO" id="GO:0043295">
    <property type="term" value="F:glutathione binding"/>
    <property type="evidence" value="ECO:0007669"/>
    <property type="project" value="TreeGrafter"/>
</dbReference>
<evidence type="ECO:0000259" key="5">
    <source>
        <dbReference type="PROSITE" id="PS50404"/>
    </source>
</evidence>
<dbReference type="InterPro" id="IPR004045">
    <property type="entry name" value="Glutathione_S-Trfase_N"/>
</dbReference>
<dbReference type="PROSITE" id="PS50405">
    <property type="entry name" value="GST_CTER"/>
    <property type="match status" value="1"/>
</dbReference>
<dbReference type="PANTHER" id="PTHR43900">
    <property type="entry name" value="GLUTATHIONE S-TRANSFERASE RHO"/>
    <property type="match status" value="1"/>
</dbReference>
<evidence type="ECO:0000313" key="7">
    <source>
        <dbReference type="EMBL" id="KAJ9641212.1"/>
    </source>
</evidence>
<dbReference type="Proteomes" id="UP001172681">
    <property type="component" value="Unassembled WGS sequence"/>
</dbReference>
<feature type="domain" description="GST C-terminal" evidence="6">
    <location>
        <begin position="99"/>
        <end position="221"/>
    </location>
</feature>
<feature type="domain" description="GST N-terminal" evidence="5">
    <location>
        <begin position="3"/>
        <end position="84"/>
    </location>
</feature>
<comment type="caution">
    <text evidence="7">The sequence shown here is derived from an EMBL/GenBank/DDBJ whole genome shotgun (WGS) entry which is preliminary data.</text>
</comment>
<gene>
    <name evidence="7" type="ORF">H2204_002890</name>
</gene>
<evidence type="ECO:0000259" key="6">
    <source>
        <dbReference type="PROSITE" id="PS50405"/>
    </source>
</evidence>
<dbReference type="InterPro" id="IPR040079">
    <property type="entry name" value="Glutathione_S-Trfase"/>
</dbReference>
<protein>
    <recommendedName>
        <fullName evidence="1">glutathione transferase</fullName>
        <ecNumber evidence="1">2.5.1.18</ecNumber>
    </recommendedName>
</protein>
<reference evidence="7" key="1">
    <citation type="submission" date="2022-10" db="EMBL/GenBank/DDBJ databases">
        <title>Culturing micro-colonial fungi from biological soil crusts in the Mojave desert and describing Neophaeococcomyces mojavensis, and introducing the new genera and species Taxawa tesnikishii.</title>
        <authorList>
            <person name="Kurbessoian T."/>
            <person name="Stajich J.E."/>
        </authorList>
    </citation>
    <scope>NUCLEOTIDE SEQUENCE</scope>
    <source>
        <strain evidence="7">TK_35</strain>
    </source>
</reference>
<accession>A0AA38YAI1</accession>
<dbReference type="SFLD" id="SFLDG00358">
    <property type="entry name" value="Main_(cytGST)"/>
    <property type="match status" value="1"/>
</dbReference>
<dbReference type="InterPro" id="IPR036282">
    <property type="entry name" value="Glutathione-S-Trfase_C_sf"/>
</dbReference>
<dbReference type="Gene3D" id="1.20.1050.10">
    <property type="match status" value="1"/>
</dbReference>
<dbReference type="GO" id="GO:0004364">
    <property type="term" value="F:glutathione transferase activity"/>
    <property type="evidence" value="ECO:0007669"/>
    <property type="project" value="UniProtKB-EC"/>
</dbReference>
<sequence>MTTKPVIYGSKLSVSTRRVLLVLEEKNIDYDFVAINTAKGEQKSQGYVNKQPFGSIPLLIHGDLTLFESRAMCRYIEAKYPSAAVAADGTSSSRLVPTGLTENAMFEQAASIEASQFEPIVAAINFEKRLKKLKGLGDPDEEKCKQLVTNLETKLDAYERILSKQAYLGGDHLTLADLFHLPVGSWVKKWYPEVFERRPNVNRWWLTLEERPAWIKVDGDK</sequence>
<organism evidence="7 8">
    <name type="scientific">Knufia peltigerae</name>
    <dbReference type="NCBI Taxonomy" id="1002370"/>
    <lineage>
        <taxon>Eukaryota</taxon>
        <taxon>Fungi</taxon>
        <taxon>Dikarya</taxon>
        <taxon>Ascomycota</taxon>
        <taxon>Pezizomycotina</taxon>
        <taxon>Eurotiomycetes</taxon>
        <taxon>Chaetothyriomycetidae</taxon>
        <taxon>Chaetothyriales</taxon>
        <taxon>Trichomeriaceae</taxon>
        <taxon>Knufia</taxon>
    </lineage>
</organism>
<evidence type="ECO:0000256" key="3">
    <source>
        <dbReference type="ARBA" id="ARBA00047960"/>
    </source>
</evidence>
<dbReference type="Pfam" id="PF00043">
    <property type="entry name" value="GST_C"/>
    <property type="match status" value="1"/>
</dbReference>
<comment type="catalytic activity">
    <reaction evidence="3">
        <text>RX + glutathione = an S-substituted glutathione + a halide anion + H(+)</text>
        <dbReference type="Rhea" id="RHEA:16437"/>
        <dbReference type="ChEBI" id="CHEBI:15378"/>
        <dbReference type="ChEBI" id="CHEBI:16042"/>
        <dbReference type="ChEBI" id="CHEBI:17792"/>
        <dbReference type="ChEBI" id="CHEBI:57925"/>
        <dbReference type="ChEBI" id="CHEBI:90779"/>
        <dbReference type="EC" id="2.5.1.18"/>
    </reaction>
</comment>
<proteinExistence type="inferred from homology"/>
<dbReference type="Gene3D" id="3.40.30.10">
    <property type="entry name" value="Glutaredoxin"/>
    <property type="match status" value="1"/>
</dbReference>
<dbReference type="EMBL" id="JAPDRN010000012">
    <property type="protein sequence ID" value="KAJ9641212.1"/>
    <property type="molecule type" value="Genomic_DNA"/>
</dbReference>
<dbReference type="SUPFAM" id="SSF47616">
    <property type="entry name" value="GST C-terminal domain-like"/>
    <property type="match status" value="1"/>
</dbReference>
<comment type="similarity">
    <text evidence="4">Belongs to the GST superfamily.</text>
</comment>
<dbReference type="InterPro" id="IPR036249">
    <property type="entry name" value="Thioredoxin-like_sf"/>
</dbReference>